<evidence type="ECO:0000313" key="1">
    <source>
        <dbReference type="EMBL" id="MCC9627397.1"/>
    </source>
</evidence>
<organism evidence="1 2">
    <name type="scientific">Blastopirellula sediminis</name>
    <dbReference type="NCBI Taxonomy" id="2894196"/>
    <lineage>
        <taxon>Bacteria</taxon>
        <taxon>Pseudomonadati</taxon>
        <taxon>Planctomycetota</taxon>
        <taxon>Planctomycetia</taxon>
        <taxon>Pirellulales</taxon>
        <taxon>Pirellulaceae</taxon>
        <taxon>Blastopirellula</taxon>
    </lineage>
</organism>
<comment type="caution">
    <text evidence="1">The sequence shown here is derived from an EMBL/GenBank/DDBJ whole genome shotgun (WGS) entry which is preliminary data.</text>
</comment>
<proteinExistence type="predicted"/>
<dbReference type="RefSeq" id="WP_230215724.1">
    <property type="nucleotide sequence ID" value="NZ_JAJKFT010000002.1"/>
</dbReference>
<evidence type="ECO:0000313" key="2">
    <source>
        <dbReference type="Proteomes" id="UP001139103"/>
    </source>
</evidence>
<dbReference type="Proteomes" id="UP001139103">
    <property type="component" value="Unassembled WGS sequence"/>
</dbReference>
<gene>
    <name evidence="1" type="ORF">LOC68_03225</name>
</gene>
<accession>A0A9X1MK48</accession>
<dbReference type="AlphaFoldDB" id="A0A9X1MK48"/>
<sequence>MEGAIPLKVVKKSTAIVYIFFEISGSDEVIAIPMTNAQFATVLFVLLGWVSFGVSPTRSDEVSDDDRSHVGSEMFQLPRKGTTWNFFVNYSSVNGDVHQVKSDVIIACKSGGSGKASVQCSGSKAYVTLGDNLRFTTKRGVLLIEHAVGSYELSDAEIEKNYRDPQADEKTKTQIEKLFRENGL</sequence>
<name>A0A9X1MK48_9BACT</name>
<reference evidence="1" key="1">
    <citation type="submission" date="2021-11" db="EMBL/GenBank/DDBJ databases">
        <title>Genome sequence.</title>
        <authorList>
            <person name="Sun Q."/>
        </authorList>
    </citation>
    <scope>NUCLEOTIDE SEQUENCE</scope>
    <source>
        <strain evidence="1">JC732</strain>
    </source>
</reference>
<keyword evidence="2" id="KW-1185">Reference proteome</keyword>
<protein>
    <submittedName>
        <fullName evidence="1">Uncharacterized protein</fullName>
    </submittedName>
</protein>
<dbReference type="EMBL" id="JAJKFT010000002">
    <property type="protein sequence ID" value="MCC9627397.1"/>
    <property type="molecule type" value="Genomic_DNA"/>
</dbReference>